<accession>X0GQ60</accession>
<dbReference type="EMBL" id="KK033560">
    <property type="protein sequence ID" value="EXL65757.1"/>
    <property type="molecule type" value="Genomic_DNA"/>
</dbReference>
<evidence type="ECO:0000313" key="1">
    <source>
        <dbReference type="EMBL" id="EXL65757.1"/>
    </source>
</evidence>
<proteinExistence type="predicted"/>
<dbReference type="AlphaFoldDB" id="X0GQ60"/>
<dbReference type="Proteomes" id="UP000030676">
    <property type="component" value="Unassembled WGS sequence"/>
</dbReference>
<protein>
    <submittedName>
        <fullName evidence="1">Uncharacterized protein</fullName>
    </submittedName>
</protein>
<reference evidence="1" key="2">
    <citation type="submission" date="2014-03" db="EMBL/GenBank/DDBJ databases">
        <title>The Genome Annotation of Fusarium oxysporum PHW808.</title>
        <authorList>
            <consortium name="The Broad Institute Genomics Platform"/>
            <person name="Ma L.-J."/>
            <person name="Corby-Kistler H."/>
            <person name="Broz K."/>
            <person name="Gale L.R."/>
            <person name="Jonkers W."/>
            <person name="O'Donnell K."/>
            <person name="Ploetz R."/>
            <person name="Steinberg C."/>
            <person name="Schwartz D.C."/>
            <person name="VanEtten H."/>
            <person name="Zhou S."/>
            <person name="Young S.K."/>
            <person name="Zeng Q."/>
            <person name="Gargeya S."/>
            <person name="Fitzgerald M."/>
            <person name="Abouelleil A."/>
            <person name="Alvarado L."/>
            <person name="Chapman S.B."/>
            <person name="Gainer-Dewar J."/>
            <person name="Goldberg J."/>
            <person name="Griggs A."/>
            <person name="Gujja S."/>
            <person name="Hansen M."/>
            <person name="Howarth C."/>
            <person name="Imamovic A."/>
            <person name="Ireland A."/>
            <person name="Larimer J."/>
            <person name="McCowan C."/>
            <person name="Murphy C."/>
            <person name="Pearson M."/>
            <person name="Poon T.W."/>
            <person name="Priest M."/>
            <person name="Roberts A."/>
            <person name="Saif S."/>
            <person name="Shea T."/>
            <person name="Sykes S."/>
            <person name="Wortman J."/>
            <person name="Nusbaum C."/>
            <person name="Birren B."/>
        </authorList>
    </citation>
    <scope>NUCLEOTIDE SEQUENCE</scope>
    <source>
        <strain evidence="1">54008</strain>
    </source>
</reference>
<name>X0GQ60_FUSOX</name>
<organism evidence="1">
    <name type="scientific">Fusarium oxysporum f. sp. conglutinans race 2 54008</name>
    <dbReference type="NCBI Taxonomy" id="1089457"/>
    <lineage>
        <taxon>Eukaryota</taxon>
        <taxon>Fungi</taxon>
        <taxon>Dikarya</taxon>
        <taxon>Ascomycota</taxon>
        <taxon>Pezizomycotina</taxon>
        <taxon>Sordariomycetes</taxon>
        <taxon>Hypocreomycetidae</taxon>
        <taxon>Hypocreales</taxon>
        <taxon>Nectriaceae</taxon>
        <taxon>Fusarium</taxon>
        <taxon>Fusarium oxysporum species complex</taxon>
    </lineage>
</organism>
<reference evidence="1" key="1">
    <citation type="submission" date="2011-11" db="EMBL/GenBank/DDBJ databases">
        <title>The Genome Sequence of Fusarium oxysporum PHW808.</title>
        <authorList>
            <consortium name="The Broad Institute Genome Sequencing Platform"/>
            <person name="Ma L.-J."/>
            <person name="Gale L.R."/>
            <person name="Schwartz D.C."/>
            <person name="Zhou S."/>
            <person name="Corby-Kistler H."/>
            <person name="Young S.K."/>
            <person name="Zeng Q."/>
            <person name="Gargeya S."/>
            <person name="Fitzgerald M."/>
            <person name="Haas B."/>
            <person name="Abouelleil A."/>
            <person name="Alvarado L."/>
            <person name="Arachchi H.M."/>
            <person name="Berlin A."/>
            <person name="Brown A."/>
            <person name="Chapman S.B."/>
            <person name="Chen Z."/>
            <person name="Dunbar C."/>
            <person name="Freedman E."/>
            <person name="Gearin G."/>
            <person name="Goldberg J."/>
            <person name="Griggs A."/>
            <person name="Gujja S."/>
            <person name="Heiman D."/>
            <person name="Howarth C."/>
            <person name="Larson L."/>
            <person name="Lui A."/>
            <person name="MacDonald P.J.P."/>
            <person name="Montmayeur A."/>
            <person name="Murphy C."/>
            <person name="Neiman D."/>
            <person name="Pearson M."/>
            <person name="Priest M."/>
            <person name="Roberts A."/>
            <person name="Saif S."/>
            <person name="Shea T."/>
            <person name="Shenoy N."/>
            <person name="Sisk P."/>
            <person name="Stolte C."/>
            <person name="Sykes S."/>
            <person name="Wortman J."/>
            <person name="Nusbaum C."/>
            <person name="Birren B."/>
        </authorList>
    </citation>
    <scope>NUCLEOTIDE SEQUENCE [LARGE SCALE GENOMIC DNA]</scope>
    <source>
        <strain evidence="1">54008</strain>
    </source>
</reference>
<sequence>MHGAWPDRSQDPHKIPMLVRRQQLYHEQFLTLRSCRNFQKKASTRRGFYS</sequence>
<gene>
    <name evidence="1" type="ORF">FOPG_18039</name>
</gene>
<dbReference type="HOGENOM" id="CLU_3125143_0_0_1"/>